<feature type="region of interest" description="Disordered" evidence="6">
    <location>
        <begin position="718"/>
        <end position="747"/>
    </location>
</feature>
<comment type="similarity">
    <text evidence="5">Belongs to the thiolase-like superfamily. Beta-ketoacyl-ACP synthases family.</text>
</comment>
<dbReference type="InterPro" id="IPR014030">
    <property type="entry name" value="Ketoacyl_synth_N"/>
</dbReference>
<feature type="compositionally biased region" description="Low complexity" evidence="6">
    <location>
        <begin position="398"/>
        <end position="409"/>
    </location>
</feature>
<name>A4PHM5_STRVG</name>
<dbReference type="GO" id="GO:0005737">
    <property type="term" value="C:cytoplasm"/>
    <property type="evidence" value="ECO:0007669"/>
    <property type="project" value="TreeGrafter"/>
</dbReference>
<dbReference type="CDD" id="cd00833">
    <property type="entry name" value="PKS"/>
    <property type="match status" value="1"/>
</dbReference>
<dbReference type="InterPro" id="IPR050091">
    <property type="entry name" value="PKS_NRPS_Biosynth_Enz"/>
</dbReference>
<dbReference type="PROSITE" id="PS52004">
    <property type="entry name" value="KS3_2"/>
    <property type="match status" value="1"/>
</dbReference>
<dbReference type="SUPFAM" id="SSF53901">
    <property type="entry name" value="Thiolase-like"/>
    <property type="match status" value="1"/>
</dbReference>
<dbReference type="SMART" id="SM00825">
    <property type="entry name" value="PKS_KS"/>
    <property type="match status" value="1"/>
</dbReference>
<evidence type="ECO:0000256" key="2">
    <source>
        <dbReference type="ARBA" id="ARBA00022553"/>
    </source>
</evidence>
<feature type="domain" description="Ketosynthase family 3 (KS3)" evidence="7">
    <location>
        <begin position="1"/>
        <end position="393"/>
    </location>
</feature>
<dbReference type="Pfam" id="PF16197">
    <property type="entry name" value="KAsynt_C_assoc"/>
    <property type="match status" value="1"/>
</dbReference>
<proteinExistence type="inferred from homology"/>
<feature type="region of interest" description="Disordered" evidence="6">
    <location>
        <begin position="566"/>
        <end position="599"/>
    </location>
</feature>
<dbReference type="InterPro" id="IPR016039">
    <property type="entry name" value="Thiolase-like"/>
</dbReference>
<gene>
    <name evidence="8" type="primary">virF</name>
</gene>
<dbReference type="PROSITE" id="PS00606">
    <property type="entry name" value="KS3_1"/>
    <property type="match status" value="1"/>
</dbReference>
<dbReference type="PANTHER" id="PTHR43775">
    <property type="entry name" value="FATTY ACID SYNTHASE"/>
    <property type="match status" value="1"/>
</dbReference>
<dbReference type="InterPro" id="IPR032821">
    <property type="entry name" value="PKS_assoc"/>
</dbReference>
<keyword evidence="1" id="KW-0596">Phosphopantetheine</keyword>
<dbReference type="EMBL" id="AB283030">
    <property type="protein sequence ID" value="BAF50722.1"/>
    <property type="molecule type" value="Genomic_DNA"/>
</dbReference>
<feature type="region of interest" description="Disordered" evidence="6">
    <location>
        <begin position="396"/>
        <end position="415"/>
    </location>
</feature>
<keyword evidence="2" id="KW-0597">Phosphoprotein</keyword>
<accession>A4PHM5</accession>
<evidence type="ECO:0000256" key="6">
    <source>
        <dbReference type="SAM" id="MobiDB-lite"/>
    </source>
</evidence>
<reference evidence="8" key="1">
    <citation type="journal article" date="2007" name="Gene">
        <title>Characterization of biosynthetic gene cluster for the production of virginiamycin M, a streptogramin type A antibiotic, in Streptomyces virginiae.</title>
        <authorList>
            <person name="Pulsawat N."/>
            <person name="Kitani S."/>
            <person name="Nihira T."/>
        </authorList>
    </citation>
    <scope>NUCLEOTIDE SEQUENCE</scope>
</reference>
<evidence type="ECO:0000259" key="7">
    <source>
        <dbReference type="PROSITE" id="PS52004"/>
    </source>
</evidence>
<evidence type="ECO:0000256" key="3">
    <source>
        <dbReference type="ARBA" id="ARBA00022679"/>
    </source>
</evidence>
<dbReference type="Gene3D" id="3.40.47.10">
    <property type="match status" value="1"/>
</dbReference>
<sequence length="747" mass="78045">MPPERWRTEEFYDPDPAAEGRSVSRWGAYVADADRFDADFFRMTPREAELTDPQARLFLQEAWRALEHAGRDARSLAGTRCGVYAGVMLNDYQDLVERESPYKRLPQVMQGNSNSILAARIAYHLDLKGPAVTVDTACSSSLTALHLACQSLWLGETDLTVVGGVTLYLTELPHVFMSAAGMLSPNGRCRPFDAAADGIVPGEGCAVVVLKPLSKALADGDPVHAVIRASGLNQDGRTNGITAPSARSQTALVRDTLQRFAVDPAGIDYVECHGTGTPLGDPIEVTALNEAFAGAGLAPASVPIGSVKGNIGHTSAAAGLAGLLKAAGVVRTGLVPPSLHYARANPQIPFDQGPFTVAGERRELGRPDGGRPRRATVSSFGFSGTNAYVVVEQAPEQAARPAGDDGAPPVLVPLSGRRADAPAAHAADLARWLRGPGSDASPADVAHTLAVARTHHTYRFALLVSGRDELLESLDLLAAGSADPRRTDTAPDAAAPDAAVRRAQAALLARLVERAGENPGPVELAALAKLYTQGHTVDWAAVSPPARHRRLSLPAYPFAPHRHYVERPAPVTPPTPAATSALAEASHGTPAEPAGARTPQEALADVPLTEPVLHRQEWIPAPLPAAAPAPTAPVLVHDPAGDLAAALAATGLDVHRLGGDRTAAEALRATGAQVVTVVLRLTPPADGAPATAVDLAAFEAARAALAVLRTQQLTLLAVTADPPEPTRPERSSRPSVRRTPGSPAARC</sequence>
<dbReference type="Pfam" id="PF00109">
    <property type="entry name" value="ketoacyl-synt"/>
    <property type="match status" value="1"/>
</dbReference>
<organism evidence="8">
    <name type="scientific">Streptomyces virginiae</name>
    <name type="common">Streptomyces cinnamonensis</name>
    <dbReference type="NCBI Taxonomy" id="1961"/>
    <lineage>
        <taxon>Bacteria</taxon>
        <taxon>Bacillati</taxon>
        <taxon>Actinomycetota</taxon>
        <taxon>Actinomycetes</taxon>
        <taxon>Kitasatosporales</taxon>
        <taxon>Streptomycetaceae</taxon>
        <taxon>Streptomyces</taxon>
    </lineage>
</organism>
<dbReference type="GO" id="GO:0005886">
    <property type="term" value="C:plasma membrane"/>
    <property type="evidence" value="ECO:0007669"/>
    <property type="project" value="TreeGrafter"/>
</dbReference>
<dbReference type="PANTHER" id="PTHR43775:SF37">
    <property type="entry name" value="SI:DKEY-61P9.11"/>
    <property type="match status" value="1"/>
</dbReference>
<dbReference type="InterPro" id="IPR020841">
    <property type="entry name" value="PKS_Beta-ketoAc_synthase_dom"/>
</dbReference>
<feature type="compositionally biased region" description="Low complexity" evidence="6">
    <location>
        <begin position="733"/>
        <end position="747"/>
    </location>
</feature>
<dbReference type="GO" id="GO:0004312">
    <property type="term" value="F:fatty acid synthase activity"/>
    <property type="evidence" value="ECO:0007669"/>
    <property type="project" value="TreeGrafter"/>
</dbReference>
<evidence type="ECO:0000256" key="5">
    <source>
        <dbReference type="RuleBase" id="RU003694"/>
    </source>
</evidence>
<dbReference type="GO" id="GO:0071770">
    <property type="term" value="P:DIM/DIP cell wall layer assembly"/>
    <property type="evidence" value="ECO:0007669"/>
    <property type="project" value="TreeGrafter"/>
</dbReference>
<keyword evidence="3 5" id="KW-0808">Transferase</keyword>
<evidence type="ECO:0000256" key="1">
    <source>
        <dbReference type="ARBA" id="ARBA00022450"/>
    </source>
</evidence>
<dbReference type="GO" id="GO:0004315">
    <property type="term" value="F:3-oxoacyl-[acyl-carrier-protein] synthase activity"/>
    <property type="evidence" value="ECO:0007669"/>
    <property type="project" value="InterPro"/>
</dbReference>
<dbReference type="Pfam" id="PF02801">
    <property type="entry name" value="Ketoacyl-synt_C"/>
    <property type="match status" value="1"/>
</dbReference>
<dbReference type="InterPro" id="IPR014031">
    <property type="entry name" value="Ketoacyl_synth_C"/>
</dbReference>
<evidence type="ECO:0000313" key="8">
    <source>
        <dbReference type="EMBL" id="BAF50722.1"/>
    </source>
</evidence>
<evidence type="ECO:0000256" key="4">
    <source>
        <dbReference type="ARBA" id="ARBA00023315"/>
    </source>
</evidence>
<dbReference type="AlphaFoldDB" id="A4PHM5"/>
<dbReference type="InterPro" id="IPR018201">
    <property type="entry name" value="Ketoacyl_synth_AS"/>
</dbReference>
<keyword evidence="4" id="KW-0012">Acyltransferase</keyword>
<dbReference type="GO" id="GO:0006633">
    <property type="term" value="P:fatty acid biosynthetic process"/>
    <property type="evidence" value="ECO:0007669"/>
    <property type="project" value="InterPro"/>
</dbReference>
<protein>
    <submittedName>
        <fullName evidence="8">Polyketide synthase</fullName>
    </submittedName>
</protein>
<dbReference type="Gene3D" id="3.30.70.3290">
    <property type="match status" value="1"/>
</dbReference>